<feature type="region of interest" description="Disordered" evidence="6">
    <location>
        <begin position="65"/>
        <end position="110"/>
    </location>
</feature>
<evidence type="ECO:0000256" key="2">
    <source>
        <dbReference type="ARBA" id="ARBA00022729"/>
    </source>
</evidence>
<dbReference type="PANTHER" id="PTHR43817:SF1">
    <property type="entry name" value="HYDROLASE, FAMILY 43, PUTATIVE (AFU_ORTHOLOGUE AFUA_3G01660)-RELATED"/>
    <property type="match status" value="1"/>
</dbReference>
<dbReference type="Gene3D" id="2.115.10.20">
    <property type="entry name" value="Glycosyl hydrolase domain, family 43"/>
    <property type="match status" value="1"/>
</dbReference>
<evidence type="ECO:0000313" key="8">
    <source>
        <dbReference type="EMBL" id="TKW50803.1"/>
    </source>
</evidence>
<dbReference type="GO" id="GO:0005975">
    <property type="term" value="P:carbohydrate metabolic process"/>
    <property type="evidence" value="ECO:0007669"/>
    <property type="project" value="InterPro"/>
</dbReference>
<proteinExistence type="inferred from homology"/>
<dbReference type="AlphaFoldDB" id="A0A4U6X700"/>
<keyword evidence="2" id="KW-0732">Signal</keyword>
<keyword evidence="7" id="KW-1133">Transmembrane helix</keyword>
<dbReference type="EMBL" id="PJEX01000359">
    <property type="protein sequence ID" value="TKW50803.1"/>
    <property type="molecule type" value="Genomic_DNA"/>
</dbReference>
<evidence type="ECO:0000256" key="1">
    <source>
        <dbReference type="ARBA" id="ARBA00009865"/>
    </source>
</evidence>
<comment type="similarity">
    <text evidence="1 5">Belongs to the glycosyl hydrolase 43 family.</text>
</comment>
<keyword evidence="3 5" id="KW-0378">Hydrolase</keyword>
<name>A0A4U6X700_9PEZI</name>
<organism evidence="8 9">
    <name type="scientific">Colletotrichum tanaceti</name>
    <dbReference type="NCBI Taxonomy" id="1306861"/>
    <lineage>
        <taxon>Eukaryota</taxon>
        <taxon>Fungi</taxon>
        <taxon>Dikarya</taxon>
        <taxon>Ascomycota</taxon>
        <taxon>Pezizomycotina</taxon>
        <taxon>Sordariomycetes</taxon>
        <taxon>Hypocreomycetidae</taxon>
        <taxon>Glomerellales</taxon>
        <taxon>Glomerellaceae</taxon>
        <taxon>Colletotrichum</taxon>
        <taxon>Colletotrichum destructivum species complex</taxon>
    </lineage>
</organism>
<dbReference type="SUPFAM" id="SSF75005">
    <property type="entry name" value="Arabinanase/levansucrase/invertase"/>
    <property type="match status" value="1"/>
</dbReference>
<keyword evidence="9" id="KW-1185">Reference proteome</keyword>
<dbReference type="PANTHER" id="PTHR43817">
    <property type="entry name" value="GLYCOSYL HYDROLASE"/>
    <property type="match status" value="1"/>
</dbReference>
<dbReference type="STRING" id="1306861.A0A4U6X700"/>
<evidence type="ECO:0000256" key="3">
    <source>
        <dbReference type="ARBA" id="ARBA00022801"/>
    </source>
</evidence>
<protein>
    <submittedName>
        <fullName evidence="8">Extracellular exo-alpha-(1-&gt;5)-L-arabinofuranosidase</fullName>
    </submittedName>
</protein>
<evidence type="ECO:0000313" key="9">
    <source>
        <dbReference type="Proteomes" id="UP000310108"/>
    </source>
</evidence>
<gene>
    <name evidence="8" type="ORF">CTA1_5295</name>
</gene>
<dbReference type="InterPro" id="IPR023296">
    <property type="entry name" value="Glyco_hydro_beta-prop_sf"/>
</dbReference>
<dbReference type="Pfam" id="PF04616">
    <property type="entry name" value="Glyco_hydro_43"/>
    <property type="match status" value="1"/>
</dbReference>
<feature type="transmembrane region" description="Helical" evidence="7">
    <location>
        <begin position="119"/>
        <end position="139"/>
    </location>
</feature>
<evidence type="ECO:0000256" key="6">
    <source>
        <dbReference type="SAM" id="MobiDB-lite"/>
    </source>
</evidence>
<evidence type="ECO:0000256" key="4">
    <source>
        <dbReference type="ARBA" id="ARBA00023295"/>
    </source>
</evidence>
<reference evidence="8 9" key="1">
    <citation type="journal article" date="2019" name="PLoS ONE">
        <title>Comparative genome analysis indicates high evolutionary potential of pathogenicity genes in Colletotrichum tanaceti.</title>
        <authorList>
            <person name="Lelwala R.V."/>
            <person name="Korhonen P.K."/>
            <person name="Young N.D."/>
            <person name="Scott J.B."/>
            <person name="Ades P.A."/>
            <person name="Gasser R.B."/>
            <person name="Taylor P.W.J."/>
        </authorList>
    </citation>
    <scope>NUCLEOTIDE SEQUENCE [LARGE SCALE GENOMIC DNA]</scope>
    <source>
        <strain evidence="8">BRIP57314</strain>
    </source>
</reference>
<accession>A0A4U6X700</accession>
<dbReference type="CDD" id="cd18820">
    <property type="entry name" value="GH43_LbAraf43-like"/>
    <property type="match status" value="1"/>
</dbReference>
<keyword evidence="4 5" id="KW-0326">Glycosidase</keyword>
<evidence type="ECO:0000256" key="5">
    <source>
        <dbReference type="RuleBase" id="RU361187"/>
    </source>
</evidence>
<dbReference type="InterPro" id="IPR006710">
    <property type="entry name" value="Glyco_hydro_43"/>
</dbReference>
<sequence length="444" mass="48143">MNTTTTTLTTTGSGLELTSRAGDGVTAFWMARFHGVGMHACMIITTPDNGPRKWRSSTVALAVSHLESTDPKKDKKRPLCLPSQDDPSPSSSSSSSYSPRELRTKSRPNETVTMRLPRLLTTLTSVLLALAAAPLVSAFTNPIRRPGGSDPFITYSGDGYYYLLSTTWSTVEIARSTTIEGLKTAAKKVVYSSSDASRCCNVWAPEVHWLGNRWYIYFTAGGSANLDNQRMHVLRGGTTPWDSYTYVGRIGPDEWAIDASVLRTPQHGEFLMYSCFHGAAYQSICIQKLNADYVSTSGAVSLISQPTQAWERVAHPVNEGPAALYFGGRTYVAYSASYCWSASYCLGLLTWDGSRVPTDPAAWAKGDRCVLGSGNGHYGTGHNSFFTSPAGDQTWIAYHATSNAAGACDDSRYTMVQLLGAHSNGAPNFGSPVAFSYVYSEPHK</sequence>
<dbReference type="Proteomes" id="UP000310108">
    <property type="component" value="Unassembled WGS sequence"/>
</dbReference>
<comment type="caution">
    <text evidence="8">The sequence shown here is derived from an EMBL/GenBank/DDBJ whole genome shotgun (WGS) entry which is preliminary data.</text>
</comment>
<keyword evidence="7" id="KW-0472">Membrane</keyword>
<keyword evidence="7" id="KW-0812">Transmembrane</keyword>
<feature type="compositionally biased region" description="Low complexity" evidence="6">
    <location>
        <begin position="82"/>
        <end position="99"/>
    </location>
</feature>
<evidence type="ECO:0000256" key="7">
    <source>
        <dbReference type="SAM" id="Phobius"/>
    </source>
</evidence>
<dbReference type="OrthoDB" id="272289at2759"/>
<dbReference type="GO" id="GO:0004553">
    <property type="term" value="F:hydrolase activity, hydrolyzing O-glycosyl compounds"/>
    <property type="evidence" value="ECO:0007669"/>
    <property type="project" value="InterPro"/>
</dbReference>